<reference evidence="5" key="1">
    <citation type="submission" date="2025-08" db="UniProtKB">
        <authorList>
            <consortium name="Ensembl"/>
        </authorList>
    </citation>
    <scope>IDENTIFICATION</scope>
</reference>
<proteinExistence type="predicted"/>
<keyword evidence="2" id="KW-0472">Membrane</keyword>
<keyword evidence="3" id="KW-0732">Signal</keyword>
<accession>A0A8C4GYP8</accession>
<dbReference type="Pfam" id="PF02014">
    <property type="entry name" value="Reeler"/>
    <property type="match status" value="1"/>
</dbReference>
<feature type="signal peptide" evidence="3">
    <location>
        <begin position="1"/>
        <end position="25"/>
    </location>
</feature>
<evidence type="ECO:0000313" key="5">
    <source>
        <dbReference type="Ensembl" id="ENSDLAP00005034529.2"/>
    </source>
</evidence>
<dbReference type="InterPro" id="IPR051237">
    <property type="entry name" value="Ferric-chelate_Red/DefProt"/>
</dbReference>
<evidence type="ECO:0000256" key="1">
    <source>
        <dbReference type="SAM" id="MobiDB-lite"/>
    </source>
</evidence>
<feature type="compositionally biased region" description="Low complexity" evidence="1">
    <location>
        <begin position="215"/>
        <end position="232"/>
    </location>
</feature>
<keyword evidence="2" id="KW-0812">Transmembrane</keyword>
<organism evidence="5 6">
    <name type="scientific">Dicentrarchus labrax</name>
    <name type="common">European seabass</name>
    <name type="synonym">Morone labrax</name>
    <dbReference type="NCBI Taxonomy" id="13489"/>
    <lineage>
        <taxon>Eukaryota</taxon>
        <taxon>Metazoa</taxon>
        <taxon>Chordata</taxon>
        <taxon>Craniata</taxon>
        <taxon>Vertebrata</taxon>
        <taxon>Euteleostomi</taxon>
        <taxon>Actinopterygii</taxon>
        <taxon>Neopterygii</taxon>
        <taxon>Teleostei</taxon>
        <taxon>Neoteleostei</taxon>
        <taxon>Acanthomorphata</taxon>
        <taxon>Eupercaria</taxon>
        <taxon>Moronidae</taxon>
        <taxon>Dicentrarchus</taxon>
    </lineage>
</organism>
<dbReference type="GO" id="GO:0016020">
    <property type="term" value="C:membrane"/>
    <property type="evidence" value="ECO:0007669"/>
    <property type="project" value="TreeGrafter"/>
</dbReference>
<keyword evidence="2" id="KW-1133">Transmembrane helix</keyword>
<feature type="domain" description="Reelin" evidence="4">
    <location>
        <begin position="20"/>
        <end position="180"/>
    </location>
</feature>
<evidence type="ECO:0000259" key="4">
    <source>
        <dbReference type="PROSITE" id="PS51019"/>
    </source>
</evidence>
<dbReference type="Ensembl" id="ENSDLAT00005036844.2">
    <property type="protein sequence ID" value="ENSDLAP00005034529.2"/>
    <property type="gene ID" value="ENSDLAG00005015413.2"/>
</dbReference>
<dbReference type="PANTHER" id="PTHR45828">
    <property type="entry name" value="CYTOCHROME B561/FERRIC REDUCTASE TRANSMEMBRANE"/>
    <property type="match status" value="1"/>
</dbReference>
<protein>
    <recommendedName>
        <fullName evidence="4">Reelin domain-containing protein</fullName>
    </recommendedName>
</protein>
<feature type="region of interest" description="Disordered" evidence="1">
    <location>
        <begin position="248"/>
        <end position="275"/>
    </location>
</feature>
<dbReference type="InterPro" id="IPR002861">
    <property type="entry name" value="Reeler_dom"/>
</dbReference>
<feature type="region of interest" description="Disordered" evidence="1">
    <location>
        <begin position="201"/>
        <end position="232"/>
    </location>
</feature>
<dbReference type="Gene3D" id="2.60.40.4060">
    <property type="entry name" value="Reeler domain"/>
    <property type="match status" value="1"/>
</dbReference>
<dbReference type="CDD" id="cd08544">
    <property type="entry name" value="Reeler"/>
    <property type="match status" value="1"/>
</dbReference>
<evidence type="ECO:0000313" key="6">
    <source>
        <dbReference type="Proteomes" id="UP000694389"/>
    </source>
</evidence>
<dbReference type="AlphaFoldDB" id="A0A8C4GYP8"/>
<feature type="chain" id="PRO_5035867630" description="Reelin domain-containing protein" evidence="3">
    <location>
        <begin position="26"/>
        <end position="424"/>
    </location>
</feature>
<dbReference type="Proteomes" id="UP000694389">
    <property type="component" value="Unassembled WGS sequence"/>
</dbReference>
<evidence type="ECO:0000256" key="3">
    <source>
        <dbReference type="SAM" id="SignalP"/>
    </source>
</evidence>
<feature type="transmembrane region" description="Helical" evidence="2">
    <location>
        <begin position="342"/>
        <end position="364"/>
    </location>
</feature>
<dbReference type="PANTHER" id="PTHR45828:SF51">
    <property type="entry name" value="REELIN DOMAIN-CONTAINING PROTEIN 1"/>
    <property type="match status" value="1"/>
</dbReference>
<keyword evidence="6" id="KW-1185">Reference proteome</keyword>
<dbReference type="InterPro" id="IPR042307">
    <property type="entry name" value="Reeler_sf"/>
</dbReference>
<name>A0A8C4GYP8_DICLA</name>
<evidence type="ECO:0000256" key="2">
    <source>
        <dbReference type="SAM" id="Phobius"/>
    </source>
</evidence>
<dbReference type="GeneTree" id="ENSGT00940000163277"/>
<dbReference type="PROSITE" id="PS51019">
    <property type="entry name" value="REELIN"/>
    <property type="match status" value="1"/>
</dbReference>
<reference evidence="5" key="2">
    <citation type="submission" date="2025-09" db="UniProtKB">
        <authorList>
            <consortium name="Ensembl"/>
        </authorList>
    </citation>
    <scope>IDENTIFICATION</scope>
</reference>
<sequence length="424" mass="45903">VEMQSSLHCFGVGVVLFSLAPSTLSFSRGASHASCQEMIPGHIRAQPLDPKHSHVTLRTSASSYLPGQLVTVTVRSSRDFMGFLLQARSVKVLMGGSWTLTPPGTHTLRCLSEGDTLTHSDKQLKRNLSFVWRAPDVPMGDIRFYITVVQSYFVYWAGIESTVVLSLSTSSSSPFTSSQSITSSIFPSPSSSIAIASSPSSISSAASPPSPPPSSSSISTSTSTSSSLGSSSPSNSFATFSSLVSYQSSSPHPEPSPAPRRSLYHPLTSTATPVPSQQLTLGQRLLIQNYIASSDPELNLNVPTPRTVVHPNPEPHPNLDPNFKLNFGKHPDIIPRYSAWELGMLLGCSAGFGMVLVVGVRYMYRQSCGKRTEVTLNHREREHGRGERGMIHVQECGDLVRVRRIRENSFVLLAEYDILASPGD</sequence>